<gene>
    <name evidence="7" type="ORF">FB473_000386</name>
</gene>
<dbReference type="PROSITE" id="PS50931">
    <property type="entry name" value="HTH_LYSR"/>
    <property type="match status" value="1"/>
</dbReference>
<evidence type="ECO:0000259" key="6">
    <source>
        <dbReference type="PROSITE" id="PS50931"/>
    </source>
</evidence>
<dbReference type="EMBL" id="JAAMOZ010000001">
    <property type="protein sequence ID" value="NIH55741.1"/>
    <property type="molecule type" value="Genomic_DNA"/>
</dbReference>
<evidence type="ECO:0000256" key="5">
    <source>
        <dbReference type="ARBA" id="ARBA00023163"/>
    </source>
</evidence>
<evidence type="ECO:0000256" key="1">
    <source>
        <dbReference type="ARBA" id="ARBA00009437"/>
    </source>
</evidence>
<dbReference type="InterPro" id="IPR017685">
    <property type="entry name" value="ArgP"/>
</dbReference>
<dbReference type="SUPFAM" id="SSF46785">
    <property type="entry name" value="Winged helix' DNA-binding domain"/>
    <property type="match status" value="1"/>
</dbReference>
<evidence type="ECO:0000256" key="3">
    <source>
        <dbReference type="ARBA" id="ARBA00023125"/>
    </source>
</evidence>
<dbReference type="NCBIfam" id="NF002964">
    <property type="entry name" value="PRK03635.1"/>
    <property type="match status" value="1"/>
</dbReference>
<dbReference type="InterPro" id="IPR050176">
    <property type="entry name" value="LTTR"/>
</dbReference>
<feature type="domain" description="HTH lysR-type" evidence="6">
    <location>
        <begin position="3"/>
        <end position="59"/>
    </location>
</feature>
<dbReference type="InterPro" id="IPR036390">
    <property type="entry name" value="WH_DNA-bd_sf"/>
</dbReference>
<name>A0ABX0SCP8_9ACTN</name>
<keyword evidence="3" id="KW-0238">DNA-binding</keyword>
<dbReference type="NCBIfam" id="TIGR03298">
    <property type="entry name" value="argP"/>
    <property type="match status" value="1"/>
</dbReference>
<keyword evidence="8" id="KW-1185">Reference proteome</keyword>
<dbReference type="Gene3D" id="1.10.10.10">
    <property type="entry name" value="Winged helix-like DNA-binding domain superfamily/Winged helix DNA-binding domain"/>
    <property type="match status" value="1"/>
</dbReference>
<evidence type="ECO:0000313" key="7">
    <source>
        <dbReference type="EMBL" id="NIH55741.1"/>
    </source>
</evidence>
<evidence type="ECO:0000256" key="4">
    <source>
        <dbReference type="ARBA" id="ARBA00023159"/>
    </source>
</evidence>
<sequence length="299" mass="32256">MRIPFELVETVAAVIDEGTFEAAAASLHLTPSAVSQRIRRAEDQLGRLLLVRTKPVQPTEAGAALVRLARQTALLEHETLLALGADAGVGGSPARIAIAVNADSLGTWFLAPLARVSREHPVTFELYRDDQDFTADLLADGTVMAAVTSQGSPVAGRTVTPLGLMRYAAAATPEFKNQWFPDGVSAESLARAPVVDYDRHDDLQSRWLRAKHADPLAPPRTFVPATNDFATAVRLGIGWGMLPPFQSREAFSTGELVPLGGPAITVPLYWQRWNLRSPLLDAVAAEVVIEARAMLDPVR</sequence>
<dbReference type="InterPro" id="IPR036388">
    <property type="entry name" value="WH-like_DNA-bd_sf"/>
</dbReference>
<keyword evidence="4" id="KW-0010">Activator</keyword>
<reference evidence="7 8" key="1">
    <citation type="submission" date="2020-02" db="EMBL/GenBank/DDBJ databases">
        <title>Sequencing the genomes of 1000 actinobacteria strains.</title>
        <authorList>
            <person name="Klenk H.-P."/>
        </authorList>
    </citation>
    <scope>NUCLEOTIDE SEQUENCE [LARGE SCALE GENOMIC DNA]</scope>
    <source>
        <strain evidence="7 8">DSM 19609</strain>
    </source>
</reference>
<evidence type="ECO:0000256" key="2">
    <source>
        <dbReference type="ARBA" id="ARBA00023015"/>
    </source>
</evidence>
<dbReference type="Gene3D" id="3.40.190.290">
    <property type="match status" value="1"/>
</dbReference>
<accession>A0ABX0SCP8</accession>
<dbReference type="RefSeq" id="WP_208390403.1">
    <property type="nucleotide sequence ID" value="NZ_BAAAOO010000017.1"/>
</dbReference>
<evidence type="ECO:0000313" key="8">
    <source>
        <dbReference type="Proteomes" id="UP000749311"/>
    </source>
</evidence>
<dbReference type="PANTHER" id="PTHR30579">
    <property type="entry name" value="TRANSCRIPTIONAL REGULATOR"/>
    <property type="match status" value="1"/>
</dbReference>
<dbReference type="Proteomes" id="UP000749311">
    <property type="component" value="Unassembled WGS sequence"/>
</dbReference>
<dbReference type="Pfam" id="PF00126">
    <property type="entry name" value="HTH_1"/>
    <property type="match status" value="1"/>
</dbReference>
<dbReference type="PANTHER" id="PTHR30579:SF2">
    <property type="entry name" value="HTH-TYPE TRANSCRIPTIONAL REGULATOR ARGP"/>
    <property type="match status" value="1"/>
</dbReference>
<comment type="caution">
    <text evidence="7">The sequence shown here is derived from an EMBL/GenBank/DDBJ whole genome shotgun (WGS) entry which is preliminary data.</text>
</comment>
<dbReference type="Pfam" id="PF03466">
    <property type="entry name" value="LysR_substrate"/>
    <property type="match status" value="1"/>
</dbReference>
<dbReference type="NCBIfam" id="NF009888">
    <property type="entry name" value="PRK13348.1"/>
    <property type="match status" value="1"/>
</dbReference>
<comment type="similarity">
    <text evidence="1">Belongs to the LysR transcriptional regulatory family.</text>
</comment>
<keyword evidence="2" id="KW-0805">Transcription regulation</keyword>
<dbReference type="InterPro" id="IPR005119">
    <property type="entry name" value="LysR_subst-bd"/>
</dbReference>
<keyword evidence="5" id="KW-0804">Transcription</keyword>
<organism evidence="7 8">
    <name type="scientific">Brooklawnia cerclae</name>
    <dbReference type="NCBI Taxonomy" id="349934"/>
    <lineage>
        <taxon>Bacteria</taxon>
        <taxon>Bacillati</taxon>
        <taxon>Actinomycetota</taxon>
        <taxon>Actinomycetes</taxon>
        <taxon>Propionibacteriales</taxon>
        <taxon>Propionibacteriaceae</taxon>
        <taxon>Brooklawnia</taxon>
    </lineage>
</organism>
<dbReference type="InterPro" id="IPR000847">
    <property type="entry name" value="LysR_HTH_N"/>
</dbReference>
<proteinExistence type="inferred from homology"/>
<protein>
    <submittedName>
        <fullName evidence="7">LysR family transcriptional regulator (Chromosome initiation inhibitor)</fullName>
    </submittedName>
</protein>
<dbReference type="SUPFAM" id="SSF53850">
    <property type="entry name" value="Periplasmic binding protein-like II"/>
    <property type="match status" value="1"/>
</dbReference>